<dbReference type="OrthoDB" id="5428863at2759"/>
<accession>A0A517LE88</accession>
<dbReference type="Pfam" id="PF06985">
    <property type="entry name" value="HET"/>
    <property type="match status" value="1"/>
</dbReference>
<reference evidence="2 3" key="1">
    <citation type="submission" date="2019-07" db="EMBL/GenBank/DDBJ databases">
        <title>Finished genome of Venturia effusa.</title>
        <authorList>
            <person name="Young C.A."/>
            <person name="Cox M.P."/>
            <person name="Ganley A.R.D."/>
            <person name="David W.J."/>
        </authorList>
    </citation>
    <scope>NUCLEOTIDE SEQUENCE [LARGE SCALE GENOMIC DNA]</scope>
    <source>
        <strain evidence="3">albino</strain>
    </source>
</reference>
<organism evidence="2 3">
    <name type="scientific">Venturia effusa</name>
    <dbReference type="NCBI Taxonomy" id="50376"/>
    <lineage>
        <taxon>Eukaryota</taxon>
        <taxon>Fungi</taxon>
        <taxon>Dikarya</taxon>
        <taxon>Ascomycota</taxon>
        <taxon>Pezizomycotina</taxon>
        <taxon>Dothideomycetes</taxon>
        <taxon>Pleosporomycetidae</taxon>
        <taxon>Venturiales</taxon>
        <taxon>Venturiaceae</taxon>
        <taxon>Venturia</taxon>
    </lineage>
</organism>
<dbReference type="PANTHER" id="PTHR33112:SF1">
    <property type="entry name" value="HETEROKARYON INCOMPATIBILITY DOMAIN-CONTAINING PROTEIN"/>
    <property type="match status" value="1"/>
</dbReference>
<proteinExistence type="predicted"/>
<evidence type="ECO:0000259" key="1">
    <source>
        <dbReference type="Pfam" id="PF06985"/>
    </source>
</evidence>
<gene>
    <name evidence="2" type="ORF">FKW77_007203</name>
</gene>
<keyword evidence="3" id="KW-1185">Reference proteome</keyword>
<dbReference type="EMBL" id="CP042194">
    <property type="protein sequence ID" value="QDS73896.1"/>
    <property type="molecule type" value="Genomic_DNA"/>
</dbReference>
<dbReference type="Proteomes" id="UP000316270">
    <property type="component" value="Chromosome 10"/>
</dbReference>
<feature type="domain" description="Heterokaryon incompatibility" evidence="1">
    <location>
        <begin position="162"/>
        <end position="312"/>
    </location>
</feature>
<protein>
    <recommendedName>
        <fullName evidence="1">Heterokaryon incompatibility domain-containing protein</fullName>
    </recommendedName>
</protein>
<evidence type="ECO:0000313" key="2">
    <source>
        <dbReference type="EMBL" id="QDS73896.1"/>
    </source>
</evidence>
<dbReference type="InterPro" id="IPR010730">
    <property type="entry name" value="HET"/>
</dbReference>
<dbReference type="PANTHER" id="PTHR33112">
    <property type="entry name" value="DOMAIN PROTEIN, PUTATIVE-RELATED"/>
    <property type="match status" value="1"/>
</dbReference>
<evidence type="ECO:0000313" key="3">
    <source>
        <dbReference type="Proteomes" id="UP000316270"/>
    </source>
</evidence>
<sequence length="470" mass="52744">MAACSGITAVELTNASTNSSRYRLASGKQILEPCSGHGKLFTRMRQAANKEKVEDIGDLDYIGMFKFAGSLGLTFSLSSRINRNFVLIPSSTHIPNHGFGRIPDRHWIDSTLPKLWKDTCQTHHNDRCENPMKLYTLTTILPTWLVDVHSLCITPGRSGVSYVALSYRWGQTGGLQLRKDCVLDLQKPFALSSLLDRIPETITNAIDVVRLLGERYLWVDSLCISQDDYMSKSREIDQMGAIYANASVTIVAADGEDADHGLRGLRTVSQQRNLDIESLVVEFGETEKLICTDLGFGTSQGVRSPYFTRGWVNKHTKLVMAWLGRALWMFLHVEPQDPSELEEGRPEFAHLCTAEGQFAGVLSYQNSLDKSDLTAMQVSKQTVEVVATSRGYVIEVPSGFEGLWRHFWVRSRSLGAGAISDGEELINMQEWYNVLWVQWEKGIAYRRCLGRVLKDVWEAQEPEPVSLMLG</sequence>
<dbReference type="AlphaFoldDB" id="A0A517LE88"/>
<name>A0A517LE88_9PEZI</name>
<dbReference type="STRING" id="50376.A0A517LE88"/>